<gene>
    <name evidence="1" type="ORF">JM658_05845</name>
</gene>
<proteinExistence type="predicted"/>
<accession>A0ABS9J1Q5</accession>
<reference evidence="1 2" key="1">
    <citation type="submission" date="2021-01" db="EMBL/GenBank/DDBJ databases">
        <title>Genome sequencing of Joostella atrarenae M1-2 (= KCTC 23194).</title>
        <authorList>
            <person name="Zakaria M.R."/>
            <person name="Lam M.Q."/>
            <person name="Chong C.S."/>
        </authorList>
    </citation>
    <scope>NUCLEOTIDE SEQUENCE [LARGE SCALE GENOMIC DNA]</scope>
    <source>
        <strain evidence="1 2">M1-2</strain>
    </source>
</reference>
<evidence type="ECO:0008006" key="3">
    <source>
        <dbReference type="Google" id="ProtNLM"/>
    </source>
</evidence>
<sequence>MKHFIILIGLFFVFACSSDDDNLEASDSNPTLLTIVDNWYLVEMRGSAPNTTTTGQDMEWQETYTFNQDSTFTKTRYLKASKSTLEGSGTYLYVENNNEAYLQLNYNDNNKIIGSCTSNNSETLFFNESSQLKSGWNACDGPGLVYEKATYLD</sequence>
<keyword evidence="2" id="KW-1185">Reference proteome</keyword>
<comment type="caution">
    <text evidence="1">The sequence shown here is derived from an EMBL/GenBank/DDBJ whole genome shotgun (WGS) entry which is preliminary data.</text>
</comment>
<evidence type="ECO:0000313" key="2">
    <source>
        <dbReference type="Proteomes" id="UP000829517"/>
    </source>
</evidence>
<dbReference type="PROSITE" id="PS51257">
    <property type="entry name" value="PROKAR_LIPOPROTEIN"/>
    <property type="match status" value="1"/>
</dbReference>
<dbReference type="EMBL" id="JAETXX010000002">
    <property type="protein sequence ID" value="MCF8714348.1"/>
    <property type="molecule type" value="Genomic_DNA"/>
</dbReference>
<organism evidence="1 2">
    <name type="scientific">Joostella atrarenae</name>
    <dbReference type="NCBI Taxonomy" id="679257"/>
    <lineage>
        <taxon>Bacteria</taxon>
        <taxon>Pseudomonadati</taxon>
        <taxon>Bacteroidota</taxon>
        <taxon>Flavobacteriia</taxon>
        <taxon>Flavobacteriales</taxon>
        <taxon>Flavobacteriaceae</taxon>
        <taxon>Joostella</taxon>
    </lineage>
</organism>
<dbReference type="RefSeq" id="WP_236958308.1">
    <property type="nucleotide sequence ID" value="NZ_JAETXX010000002.1"/>
</dbReference>
<name>A0ABS9J1Q5_9FLAO</name>
<evidence type="ECO:0000313" key="1">
    <source>
        <dbReference type="EMBL" id="MCF8714348.1"/>
    </source>
</evidence>
<protein>
    <recommendedName>
        <fullName evidence="3">Lipocalin-like domain-containing protein</fullName>
    </recommendedName>
</protein>
<dbReference type="Proteomes" id="UP000829517">
    <property type="component" value="Unassembled WGS sequence"/>
</dbReference>